<dbReference type="EMBL" id="ML986640">
    <property type="protein sequence ID" value="KAF2262437.1"/>
    <property type="molecule type" value="Genomic_DNA"/>
</dbReference>
<accession>A0A9P4N1K1</accession>
<evidence type="ECO:0000313" key="1">
    <source>
        <dbReference type="EMBL" id="KAF2262437.1"/>
    </source>
</evidence>
<sequence>MPDSPEASRSPEELPNTLNDLDELEVLFLAASLFEFNMAYDKCEGGIPYLVFAPREIFDLIGRSILVDTSLTRTRAQKRKLPTEDAQPKNNHVEIHCLHRYLLPSPANPTMPRELRETSDSTTVKIGSSKSDAGNQGQSLGCQNKTWRRCKASGGRGLKKWRLFFGLELGHKVSTSGTASSLGEVNCYNVLVRARVCIRPGPPPPEIQFEQRRKDIFCIAKDMSQKFIIKAQGARREDNLT</sequence>
<evidence type="ECO:0000313" key="2">
    <source>
        <dbReference type="Proteomes" id="UP000800093"/>
    </source>
</evidence>
<proteinExistence type="predicted"/>
<reference evidence="2" key="1">
    <citation type="journal article" date="2020" name="Stud. Mycol.">
        <title>101 Dothideomycetes genomes: A test case for predicting lifestyles and emergence of pathogens.</title>
        <authorList>
            <person name="Haridas S."/>
            <person name="Albert R."/>
            <person name="Binder M."/>
            <person name="Bloem J."/>
            <person name="LaButti K."/>
            <person name="Salamov A."/>
            <person name="Andreopoulos B."/>
            <person name="Baker S."/>
            <person name="Barry K."/>
            <person name="Bills G."/>
            <person name="Bluhm B."/>
            <person name="Cannon C."/>
            <person name="Castanera R."/>
            <person name="Culley D."/>
            <person name="Daum C."/>
            <person name="Ezra D."/>
            <person name="Gonzalez J."/>
            <person name="Henrissat B."/>
            <person name="Kuo A."/>
            <person name="Liang C."/>
            <person name="Lipzen A."/>
            <person name="Lutzoni F."/>
            <person name="Magnuson J."/>
            <person name="Mondo S."/>
            <person name="Nolan M."/>
            <person name="Ohm R."/>
            <person name="Pangilinan J."/>
            <person name="Park H.-J."/>
            <person name="Ramirez L."/>
            <person name="Alfaro M."/>
            <person name="Sun H."/>
            <person name="Tritt A."/>
            <person name="Yoshinaga Y."/>
            <person name="Zwiers L.-H."/>
            <person name="Turgeon B."/>
            <person name="Goodwin S."/>
            <person name="Spatafora J."/>
            <person name="Crous P."/>
            <person name="Grigoriev I."/>
        </authorList>
    </citation>
    <scope>NUCLEOTIDE SEQUENCE [LARGE SCALE GENOMIC DNA]</scope>
    <source>
        <strain evidence="2">CBS 304.66</strain>
    </source>
</reference>
<dbReference type="Proteomes" id="UP000800093">
    <property type="component" value="Unassembled WGS sequence"/>
</dbReference>
<comment type="caution">
    <text evidence="1">The sequence shown here is derived from an EMBL/GenBank/DDBJ whole genome shotgun (WGS) entry which is preliminary data.</text>
</comment>
<protein>
    <submittedName>
        <fullName evidence="1">Uncharacterized protein</fullName>
    </submittedName>
</protein>
<organism evidence="1 2">
    <name type="scientific">Lojkania enalia</name>
    <dbReference type="NCBI Taxonomy" id="147567"/>
    <lineage>
        <taxon>Eukaryota</taxon>
        <taxon>Fungi</taxon>
        <taxon>Dikarya</taxon>
        <taxon>Ascomycota</taxon>
        <taxon>Pezizomycotina</taxon>
        <taxon>Dothideomycetes</taxon>
        <taxon>Pleosporomycetidae</taxon>
        <taxon>Pleosporales</taxon>
        <taxon>Pleosporales incertae sedis</taxon>
        <taxon>Lojkania</taxon>
    </lineage>
</organism>
<keyword evidence="2" id="KW-1185">Reference proteome</keyword>
<dbReference type="OrthoDB" id="3794817at2759"/>
<gene>
    <name evidence="1" type="ORF">CC78DRAFT_582551</name>
</gene>
<dbReference type="AlphaFoldDB" id="A0A9P4N1K1"/>
<name>A0A9P4N1K1_9PLEO</name>